<dbReference type="Gene3D" id="1.10.10.60">
    <property type="entry name" value="Homeodomain-like"/>
    <property type="match status" value="2"/>
</dbReference>
<protein>
    <recommendedName>
        <fullName evidence="5">HTH araC/xylS-type domain-containing protein</fullName>
    </recommendedName>
</protein>
<dbReference type="InterPro" id="IPR018060">
    <property type="entry name" value="HTH_AraC"/>
</dbReference>
<dbReference type="SMART" id="SM00342">
    <property type="entry name" value="HTH_ARAC"/>
    <property type="match status" value="1"/>
</dbReference>
<dbReference type="InterPro" id="IPR009594">
    <property type="entry name" value="Tscrpt_reg_HTH_AraC_N"/>
</dbReference>
<evidence type="ECO:0000256" key="2">
    <source>
        <dbReference type="ARBA" id="ARBA00023125"/>
    </source>
</evidence>
<dbReference type="InterPro" id="IPR009057">
    <property type="entry name" value="Homeodomain-like_sf"/>
</dbReference>
<feature type="compositionally biased region" description="Polar residues" evidence="4">
    <location>
        <begin position="313"/>
        <end position="323"/>
    </location>
</feature>
<evidence type="ECO:0000256" key="3">
    <source>
        <dbReference type="ARBA" id="ARBA00023163"/>
    </source>
</evidence>
<reference evidence="6 7" key="1">
    <citation type="submission" date="2016-09" db="EMBL/GenBank/DDBJ databases">
        <title>genome sequence of Mycobacterium sp. 739 SCH.</title>
        <authorList>
            <person name="Greninger A.L."/>
            <person name="Qin X."/>
            <person name="Jerome K."/>
            <person name="Vora S."/>
            <person name="Quinn K."/>
        </authorList>
    </citation>
    <scope>NUCLEOTIDE SEQUENCE [LARGE SCALE GENOMIC DNA]</scope>
    <source>
        <strain evidence="6 7">SCH</strain>
    </source>
</reference>
<feature type="domain" description="HTH araC/xylS-type" evidence="5">
    <location>
        <begin position="204"/>
        <end position="302"/>
    </location>
</feature>
<dbReference type="RefSeq" id="WP_070352815.1">
    <property type="nucleotide sequence ID" value="NZ_CP043474.1"/>
</dbReference>
<keyword evidence="2" id="KW-0238">DNA-binding</keyword>
<feature type="region of interest" description="Disordered" evidence="4">
    <location>
        <begin position="296"/>
        <end position="323"/>
    </location>
</feature>
<comment type="caution">
    <text evidence="6">The sequence shown here is derived from an EMBL/GenBank/DDBJ whole genome shotgun (WGS) entry which is preliminary data.</text>
</comment>
<dbReference type="InterPro" id="IPR020449">
    <property type="entry name" value="Tscrpt_reg_AraC-type_HTH"/>
</dbReference>
<keyword evidence="7" id="KW-1185">Reference proteome</keyword>
<dbReference type="PROSITE" id="PS00041">
    <property type="entry name" value="HTH_ARAC_FAMILY_1"/>
    <property type="match status" value="1"/>
</dbReference>
<dbReference type="PANTHER" id="PTHR43436:SF1">
    <property type="entry name" value="TRANSCRIPTIONAL REGULATORY PROTEIN"/>
    <property type="match status" value="1"/>
</dbReference>
<keyword evidence="3" id="KW-0804">Transcription</keyword>
<accession>A0A1E8Q6G4</accession>
<evidence type="ECO:0000256" key="4">
    <source>
        <dbReference type="SAM" id="MobiDB-lite"/>
    </source>
</evidence>
<sequence length="323" mass="35165">MSLTEPAQRRSAADDLVGELRALARQVGPNPGGWPGLTIYRYTSPVRPQWQEIRGLSIGIVGQGSKAVVERGRRHVYDALHYLAIGGHVRFQSEILEASAERPCMCLVLEVDPSTVRSIAEQMPAGRRPVAGAVNAETTCVVSAVDEEVLASVLRFLRALSTPSDRRVLAPLHFRELVYRVLQRDQFARMVDFAARQTAGNPVGAALWYIDTHLAEPLTVATLAAQVGLSSSAFSRAFRDATGLPPYQYVRDARLNRARELLVEGALGVADVAHRVGYSSASHFIDGFRTRFGVTPGEYAGSSQRHGPDRGEPSQSTGRPDLP</sequence>
<dbReference type="Pfam" id="PF12833">
    <property type="entry name" value="HTH_18"/>
    <property type="match status" value="1"/>
</dbReference>
<name>A0A1E8Q6G4_9MYCO</name>
<dbReference type="InterPro" id="IPR018062">
    <property type="entry name" value="HTH_AraC-typ_CS"/>
</dbReference>
<evidence type="ECO:0000259" key="5">
    <source>
        <dbReference type="PROSITE" id="PS01124"/>
    </source>
</evidence>
<organism evidence="6 7">
    <name type="scientific">Mycolicibacterium grossiae</name>
    <dbReference type="NCBI Taxonomy" id="1552759"/>
    <lineage>
        <taxon>Bacteria</taxon>
        <taxon>Bacillati</taxon>
        <taxon>Actinomycetota</taxon>
        <taxon>Actinomycetes</taxon>
        <taxon>Mycobacteriales</taxon>
        <taxon>Mycobacteriaceae</taxon>
        <taxon>Mycolicibacterium</taxon>
    </lineage>
</organism>
<evidence type="ECO:0000313" key="6">
    <source>
        <dbReference type="EMBL" id="OFJ54057.1"/>
    </source>
</evidence>
<dbReference type="PROSITE" id="PS01124">
    <property type="entry name" value="HTH_ARAC_FAMILY_2"/>
    <property type="match status" value="1"/>
</dbReference>
<dbReference type="EMBL" id="MCHX01000017">
    <property type="protein sequence ID" value="OFJ54057.1"/>
    <property type="molecule type" value="Genomic_DNA"/>
</dbReference>
<dbReference type="AlphaFoldDB" id="A0A1E8Q6G4"/>
<evidence type="ECO:0000256" key="1">
    <source>
        <dbReference type="ARBA" id="ARBA00023015"/>
    </source>
</evidence>
<gene>
    <name evidence="6" type="ORF">BEL07_09365</name>
</gene>
<dbReference type="Proteomes" id="UP000178953">
    <property type="component" value="Unassembled WGS sequence"/>
</dbReference>
<dbReference type="PRINTS" id="PR00032">
    <property type="entry name" value="HTHARAC"/>
</dbReference>
<dbReference type="PANTHER" id="PTHR43436">
    <property type="entry name" value="ARAC-FAMILY TRANSCRIPTIONAL REGULATOR"/>
    <property type="match status" value="1"/>
</dbReference>
<dbReference type="SUPFAM" id="SSF46689">
    <property type="entry name" value="Homeodomain-like"/>
    <property type="match status" value="2"/>
</dbReference>
<dbReference type="GO" id="GO:0003700">
    <property type="term" value="F:DNA-binding transcription factor activity"/>
    <property type="evidence" value="ECO:0007669"/>
    <property type="project" value="InterPro"/>
</dbReference>
<proteinExistence type="predicted"/>
<evidence type="ECO:0000313" key="7">
    <source>
        <dbReference type="Proteomes" id="UP000178953"/>
    </source>
</evidence>
<dbReference type="Pfam" id="PF06719">
    <property type="entry name" value="AraC_N"/>
    <property type="match status" value="1"/>
</dbReference>
<keyword evidence="1" id="KW-0805">Transcription regulation</keyword>
<dbReference type="GO" id="GO:0043565">
    <property type="term" value="F:sequence-specific DNA binding"/>
    <property type="evidence" value="ECO:0007669"/>
    <property type="project" value="InterPro"/>
</dbReference>